<sequence>MERSTATDFATVSVPDRAEVVIIGGGIIGASIAFHLAEAGVPGVLLLERDRPAAGSSGKPIGGVRAQFSDPLNIRIGRRSLEAWRAFAARPGADIGFAGVGYLFLLGDATELALFEEGVATQNGLGVPSRIVRPDEAAALCPYVDPDRVIAAAYCPTDGYALPEPAVRGYLHAAVRHGAAVRTHCPVTAVDTSGGALGAVRTPYGTVRTGTVICCAGAWSREVGAMAGVRLPVTPLRRQIALTGPLDPPPPRIPFTLDFASTANFHNDGADGLLLGLSDPRQEPGFGRDYSREWLEPFRAAVARRAPALATVPAGHGWAGLYEATPDNNALIGEAPDVRRFLYATGFSGHGFLQAPAVGELVRDLYLGREPFLDIGPLAASRFDGPAEEEGSAGHTGARPEAHII</sequence>
<evidence type="ECO:0000256" key="2">
    <source>
        <dbReference type="SAM" id="MobiDB-lite"/>
    </source>
</evidence>
<evidence type="ECO:0000313" key="5">
    <source>
        <dbReference type="Proteomes" id="UP000829494"/>
    </source>
</evidence>
<gene>
    <name evidence="4" type="primary">mlr1</name>
    <name evidence="4" type="ORF">SRIMR7_35055</name>
</gene>
<dbReference type="InterPro" id="IPR036188">
    <property type="entry name" value="FAD/NAD-bd_sf"/>
</dbReference>
<proteinExistence type="predicted"/>
<dbReference type="EMBL" id="CP094298">
    <property type="protein sequence ID" value="UNZ07385.1"/>
    <property type="molecule type" value="Genomic_DNA"/>
</dbReference>
<dbReference type="Gene3D" id="3.50.50.60">
    <property type="entry name" value="FAD/NAD(P)-binding domain"/>
    <property type="match status" value="1"/>
</dbReference>
<protein>
    <submittedName>
        <fullName evidence="4">4-methylaminobutanoate oxidase (Formaldehyde-forming)</fullName>
        <ecNumber evidence="4">1.5.3.19</ecNumber>
    </submittedName>
</protein>
<evidence type="ECO:0000313" key="4">
    <source>
        <dbReference type="EMBL" id="UNZ07385.1"/>
    </source>
</evidence>
<dbReference type="PANTHER" id="PTHR13847:SF287">
    <property type="entry name" value="FAD-DEPENDENT OXIDOREDUCTASE DOMAIN-CONTAINING PROTEIN 1"/>
    <property type="match status" value="1"/>
</dbReference>
<reference evidence="4 5" key="1">
    <citation type="submission" date="2022-03" db="EMBL/GenBank/DDBJ databases">
        <title>Complete genome of Streptomyces rimosus ssp. rimosus R7 (=ATCC 10970).</title>
        <authorList>
            <person name="Beganovic S."/>
            <person name="Ruckert C."/>
            <person name="Busche T."/>
            <person name="Kalinowski J."/>
            <person name="Wittmann C."/>
        </authorList>
    </citation>
    <scope>NUCLEOTIDE SEQUENCE [LARGE SCALE GENOMIC DNA]</scope>
    <source>
        <strain evidence="4 5">R7</strain>
    </source>
</reference>
<dbReference type="Pfam" id="PF01266">
    <property type="entry name" value="DAO"/>
    <property type="match status" value="1"/>
</dbReference>
<dbReference type="InterPro" id="IPR006076">
    <property type="entry name" value="FAD-dep_OxRdtase"/>
</dbReference>
<evidence type="ECO:0000259" key="3">
    <source>
        <dbReference type="Pfam" id="PF01266"/>
    </source>
</evidence>
<dbReference type="PANTHER" id="PTHR13847">
    <property type="entry name" value="SARCOSINE DEHYDROGENASE-RELATED"/>
    <property type="match status" value="1"/>
</dbReference>
<dbReference type="GO" id="GO:0102317">
    <property type="term" value="F:4-methylaminobutyrate oxidase (demethylating) activity"/>
    <property type="evidence" value="ECO:0007669"/>
    <property type="project" value="UniProtKB-EC"/>
</dbReference>
<dbReference type="Gene3D" id="3.30.9.10">
    <property type="entry name" value="D-Amino Acid Oxidase, subunit A, domain 2"/>
    <property type="match status" value="1"/>
</dbReference>
<dbReference type="EC" id="1.5.3.19" evidence="4"/>
<feature type="region of interest" description="Disordered" evidence="2">
    <location>
        <begin position="384"/>
        <end position="405"/>
    </location>
</feature>
<dbReference type="RefSeq" id="WP_003984778.1">
    <property type="nucleotide sequence ID" value="NZ_CP043497.1"/>
</dbReference>
<name>A0ABY3ZAN5_STRRM</name>
<keyword evidence="5" id="KW-1185">Reference proteome</keyword>
<keyword evidence="1 4" id="KW-0560">Oxidoreductase</keyword>
<dbReference type="GeneID" id="66853469"/>
<dbReference type="SUPFAM" id="SSF51905">
    <property type="entry name" value="FAD/NAD(P)-binding domain"/>
    <property type="match status" value="1"/>
</dbReference>
<evidence type="ECO:0000256" key="1">
    <source>
        <dbReference type="ARBA" id="ARBA00023002"/>
    </source>
</evidence>
<accession>A0ABY3ZAN5</accession>
<feature type="domain" description="FAD dependent oxidoreductase" evidence="3">
    <location>
        <begin position="20"/>
        <end position="365"/>
    </location>
</feature>
<organism evidence="4 5">
    <name type="scientific">Streptomyces rimosus subsp. rimosus</name>
    <dbReference type="NCBI Taxonomy" id="132474"/>
    <lineage>
        <taxon>Bacteria</taxon>
        <taxon>Bacillati</taxon>
        <taxon>Actinomycetota</taxon>
        <taxon>Actinomycetes</taxon>
        <taxon>Kitasatosporales</taxon>
        <taxon>Streptomycetaceae</taxon>
        <taxon>Streptomyces</taxon>
    </lineage>
</organism>
<dbReference type="Proteomes" id="UP000829494">
    <property type="component" value="Chromosome"/>
</dbReference>